<dbReference type="AlphaFoldDB" id="A0AAV6V8W4"/>
<evidence type="ECO:0000313" key="3">
    <source>
        <dbReference type="Proteomes" id="UP000827092"/>
    </source>
</evidence>
<proteinExistence type="predicted"/>
<keyword evidence="3" id="KW-1185">Reference proteome</keyword>
<dbReference type="Proteomes" id="UP000827092">
    <property type="component" value="Unassembled WGS sequence"/>
</dbReference>
<evidence type="ECO:0000256" key="1">
    <source>
        <dbReference type="SAM" id="Phobius"/>
    </source>
</evidence>
<keyword evidence="1" id="KW-0472">Membrane</keyword>
<keyword evidence="1" id="KW-0812">Transmembrane</keyword>
<name>A0AAV6V8W4_9ARAC</name>
<reference evidence="2 3" key="1">
    <citation type="journal article" date="2022" name="Nat. Ecol. Evol.">
        <title>A masculinizing supergene underlies an exaggerated male reproductive morph in a spider.</title>
        <authorList>
            <person name="Hendrickx F."/>
            <person name="De Corte Z."/>
            <person name="Sonet G."/>
            <person name="Van Belleghem S.M."/>
            <person name="Kostlbacher S."/>
            <person name="Vangestel C."/>
        </authorList>
    </citation>
    <scope>NUCLEOTIDE SEQUENCE [LARGE SCALE GENOMIC DNA]</scope>
    <source>
        <strain evidence="2">W744_W776</strain>
    </source>
</reference>
<protein>
    <submittedName>
        <fullName evidence="2">Uncharacterized protein</fullName>
    </submittedName>
</protein>
<evidence type="ECO:0000313" key="2">
    <source>
        <dbReference type="EMBL" id="KAG8192533.1"/>
    </source>
</evidence>
<organism evidence="2 3">
    <name type="scientific">Oedothorax gibbosus</name>
    <dbReference type="NCBI Taxonomy" id="931172"/>
    <lineage>
        <taxon>Eukaryota</taxon>
        <taxon>Metazoa</taxon>
        <taxon>Ecdysozoa</taxon>
        <taxon>Arthropoda</taxon>
        <taxon>Chelicerata</taxon>
        <taxon>Arachnida</taxon>
        <taxon>Araneae</taxon>
        <taxon>Araneomorphae</taxon>
        <taxon>Entelegynae</taxon>
        <taxon>Araneoidea</taxon>
        <taxon>Linyphiidae</taxon>
        <taxon>Erigoninae</taxon>
        <taxon>Oedothorax</taxon>
    </lineage>
</organism>
<keyword evidence="1" id="KW-1133">Transmembrane helix</keyword>
<feature type="transmembrane region" description="Helical" evidence="1">
    <location>
        <begin position="12"/>
        <end position="34"/>
    </location>
</feature>
<gene>
    <name evidence="2" type="ORF">JTE90_015168</name>
</gene>
<dbReference type="EMBL" id="JAFNEN010000138">
    <property type="protein sequence ID" value="KAG8192533.1"/>
    <property type="molecule type" value="Genomic_DNA"/>
</dbReference>
<accession>A0AAV6V8W4</accession>
<comment type="caution">
    <text evidence="2">The sequence shown here is derived from an EMBL/GenBank/DDBJ whole genome shotgun (WGS) entry which is preliminary data.</text>
</comment>
<sequence length="96" mass="10738">MCGDDSSTRPPLFLQSPVVCLRIAYLLVTGMTPYREVMKKSRFGVWIIPKSVHFHLISRAVSKRPVPSSQIFPRSGPRYMCRPKYGAVSIVMAAAP</sequence>